<dbReference type="InterPro" id="IPR017972">
    <property type="entry name" value="Cyt_P450_CS"/>
</dbReference>
<keyword evidence="2 7" id="KW-0349">Heme</keyword>
<evidence type="ECO:0000313" key="10">
    <source>
        <dbReference type="Proteomes" id="UP000199103"/>
    </source>
</evidence>
<dbReference type="PRINTS" id="PR00385">
    <property type="entry name" value="P450"/>
</dbReference>
<dbReference type="GO" id="GO:0020037">
    <property type="term" value="F:heme binding"/>
    <property type="evidence" value="ECO:0007669"/>
    <property type="project" value="InterPro"/>
</dbReference>
<dbReference type="AlphaFoldDB" id="A0A1H1VXK4"/>
<keyword evidence="10" id="KW-1185">Reference proteome</keyword>
<sequence>MSPSMTLTTDAKNEPMTTGQQPPESASLFSLDFIRDPYPTYAQLRANTPVTKVRSPHGFDMWLLVRFDDVSAALTDRRMSRDLRNAPDEVLAYTGSTDIATNQNLLTLDPPDHTRMRKLVQSAFTSRRVRDLEESVAELVQRLMDAMTGRPQVDLVPALGFALPLTVICRLLGIPNRERPEFRRWMDGLMMSGGGQAAADRLRESQHRLVEYFQGLVRRKRIDPGDDLLSAMIEATDNDQQLSADELVGLTFNLLVAGHETTVGLLSTSMMLMITHPEQLAAVQSEPERWGDAIDEVLRFEGPAGISLAITTEDVEYAGQLIPAQSVVAALLQSANRDPGRFDHPDRFDVAREGRSHLGFGAGLHRCIGAPLAKMEARIAVPMMFERFPDIALDTDQLQWMPTPFFRQLRTLPVRLAG</sequence>
<dbReference type="GO" id="GO:0016705">
    <property type="term" value="F:oxidoreductase activity, acting on paired donors, with incorporation or reduction of molecular oxygen"/>
    <property type="evidence" value="ECO:0007669"/>
    <property type="project" value="InterPro"/>
</dbReference>
<protein>
    <submittedName>
        <fullName evidence="9">Cytochrome P450</fullName>
    </submittedName>
</protein>
<dbReference type="FunFam" id="1.10.630.10:FF:000018">
    <property type="entry name" value="Cytochrome P450 monooxygenase"/>
    <property type="match status" value="1"/>
</dbReference>
<dbReference type="Pfam" id="PF00067">
    <property type="entry name" value="p450"/>
    <property type="match status" value="2"/>
</dbReference>
<dbReference type="InterPro" id="IPR002397">
    <property type="entry name" value="Cyt_P450_B"/>
</dbReference>
<keyword evidence="4 7" id="KW-0560">Oxidoreductase</keyword>
<comment type="similarity">
    <text evidence="1 7">Belongs to the cytochrome P450 family.</text>
</comment>
<dbReference type="GO" id="GO:0005506">
    <property type="term" value="F:iron ion binding"/>
    <property type="evidence" value="ECO:0007669"/>
    <property type="project" value="InterPro"/>
</dbReference>
<organism evidence="9 10">
    <name type="scientific">Microlunatus soli</name>
    <dbReference type="NCBI Taxonomy" id="630515"/>
    <lineage>
        <taxon>Bacteria</taxon>
        <taxon>Bacillati</taxon>
        <taxon>Actinomycetota</taxon>
        <taxon>Actinomycetes</taxon>
        <taxon>Propionibacteriales</taxon>
        <taxon>Propionibacteriaceae</taxon>
        <taxon>Microlunatus</taxon>
    </lineage>
</organism>
<dbReference type="PANTHER" id="PTHR46696">
    <property type="entry name" value="P450, PUTATIVE (EUROFUNG)-RELATED"/>
    <property type="match status" value="1"/>
</dbReference>
<evidence type="ECO:0000313" key="9">
    <source>
        <dbReference type="EMBL" id="SDS88799.1"/>
    </source>
</evidence>
<dbReference type="STRING" id="630515.SAMN04489812_3370"/>
<dbReference type="EMBL" id="LT629772">
    <property type="protein sequence ID" value="SDS88799.1"/>
    <property type="molecule type" value="Genomic_DNA"/>
</dbReference>
<dbReference type="PROSITE" id="PS00086">
    <property type="entry name" value="CYTOCHROME_P450"/>
    <property type="match status" value="1"/>
</dbReference>
<evidence type="ECO:0000256" key="7">
    <source>
        <dbReference type="RuleBase" id="RU000461"/>
    </source>
</evidence>
<name>A0A1H1VXK4_9ACTN</name>
<proteinExistence type="inferred from homology"/>
<keyword evidence="5 7" id="KW-0408">Iron</keyword>
<reference evidence="9 10" key="1">
    <citation type="submission" date="2016-10" db="EMBL/GenBank/DDBJ databases">
        <authorList>
            <person name="de Groot N.N."/>
        </authorList>
    </citation>
    <scope>NUCLEOTIDE SEQUENCE [LARGE SCALE GENOMIC DNA]</scope>
    <source>
        <strain evidence="9 10">DSM 21800</strain>
    </source>
</reference>
<dbReference type="PANTHER" id="PTHR46696:SF1">
    <property type="entry name" value="CYTOCHROME P450 YJIB-RELATED"/>
    <property type="match status" value="1"/>
</dbReference>
<evidence type="ECO:0000256" key="2">
    <source>
        <dbReference type="ARBA" id="ARBA00022617"/>
    </source>
</evidence>
<dbReference type="InterPro" id="IPR001128">
    <property type="entry name" value="Cyt_P450"/>
</dbReference>
<evidence type="ECO:0000256" key="6">
    <source>
        <dbReference type="ARBA" id="ARBA00023033"/>
    </source>
</evidence>
<feature type="region of interest" description="Disordered" evidence="8">
    <location>
        <begin position="1"/>
        <end position="25"/>
    </location>
</feature>
<dbReference type="Gene3D" id="1.10.630.10">
    <property type="entry name" value="Cytochrome P450"/>
    <property type="match status" value="1"/>
</dbReference>
<evidence type="ECO:0000256" key="8">
    <source>
        <dbReference type="SAM" id="MobiDB-lite"/>
    </source>
</evidence>
<evidence type="ECO:0000256" key="4">
    <source>
        <dbReference type="ARBA" id="ARBA00023002"/>
    </source>
</evidence>
<dbReference type="CDD" id="cd11029">
    <property type="entry name" value="CYP107-like"/>
    <property type="match status" value="1"/>
</dbReference>
<dbReference type="SUPFAM" id="SSF48264">
    <property type="entry name" value="Cytochrome P450"/>
    <property type="match status" value="1"/>
</dbReference>
<accession>A0A1H1VXK4</accession>
<keyword evidence="3 7" id="KW-0479">Metal-binding</keyword>
<dbReference type="Proteomes" id="UP000199103">
    <property type="component" value="Chromosome I"/>
</dbReference>
<evidence type="ECO:0000256" key="5">
    <source>
        <dbReference type="ARBA" id="ARBA00023004"/>
    </source>
</evidence>
<evidence type="ECO:0000256" key="3">
    <source>
        <dbReference type="ARBA" id="ARBA00022723"/>
    </source>
</evidence>
<keyword evidence="6 7" id="KW-0503">Monooxygenase</keyword>
<dbReference type="GO" id="GO:0004497">
    <property type="term" value="F:monooxygenase activity"/>
    <property type="evidence" value="ECO:0007669"/>
    <property type="project" value="UniProtKB-KW"/>
</dbReference>
<evidence type="ECO:0000256" key="1">
    <source>
        <dbReference type="ARBA" id="ARBA00010617"/>
    </source>
</evidence>
<dbReference type="InterPro" id="IPR036396">
    <property type="entry name" value="Cyt_P450_sf"/>
</dbReference>
<dbReference type="OrthoDB" id="54272at2"/>
<gene>
    <name evidence="9" type="ORF">SAMN04489812_3370</name>
</gene>
<dbReference type="PRINTS" id="PR00359">
    <property type="entry name" value="BP450"/>
</dbReference>